<dbReference type="RefSeq" id="WP_223102966.1">
    <property type="nucleotide sequence ID" value="NZ_BAAAXA010000003.1"/>
</dbReference>
<dbReference type="Proteomes" id="UP001143480">
    <property type="component" value="Unassembled WGS sequence"/>
</dbReference>
<evidence type="ECO:0000313" key="9">
    <source>
        <dbReference type="Proteomes" id="UP001143480"/>
    </source>
</evidence>
<keyword evidence="3" id="KW-0731">Sigma factor</keyword>
<comment type="caution">
    <text evidence="8">The sequence shown here is derived from an EMBL/GenBank/DDBJ whole genome shotgun (WGS) entry which is preliminary data.</text>
</comment>
<sequence length="174" mass="19767">MQVDDEREYVEYVRLRLPRLHRVAYLVLGDEHRAQDAVQNALTTLYKRWSGRGQVDNLDAYVHTMVVRACLADQRRPWARVLLRAEPPDRPVDEAGGLVDERLAIRQCLRRLPERQRIVVVLRFLCDMSIADVAATLGRSENTVKSHTAAALRTLRDAFESLPAGAEAQPGRSL</sequence>
<dbReference type="PANTHER" id="PTHR43133">
    <property type="entry name" value="RNA POLYMERASE ECF-TYPE SIGMA FACTO"/>
    <property type="match status" value="1"/>
</dbReference>
<evidence type="ECO:0000256" key="1">
    <source>
        <dbReference type="ARBA" id="ARBA00010641"/>
    </source>
</evidence>
<dbReference type="NCBIfam" id="TIGR02983">
    <property type="entry name" value="SigE-fam_strep"/>
    <property type="match status" value="1"/>
</dbReference>
<dbReference type="InterPro" id="IPR013324">
    <property type="entry name" value="RNA_pol_sigma_r3/r4-like"/>
</dbReference>
<evidence type="ECO:0000256" key="5">
    <source>
        <dbReference type="ARBA" id="ARBA00023163"/>
    </source>
</evidence>
<dbReference type="Pfam" id="PF04542">
    <property type="entry name" value="Sigma70_r2"/>
    <property type="match status" value="1"/>
</dbReference>
<evidence type="ECO:0000256" key="4">
    <source>
        <dbReference type="ARBA" id="ARBA00023125"/>
    </source>
</evidence>
<keyword evidence="4" id="KW-0238">DNA-binding</keyword>
<keyword evidence="9" id="KW-1185">Reference proteome</keyword>
<dbReference type="SUPFAM" id="SSF88659">
    <property type="entry name" value="Sigma3 and sigma4 domains of RNA polymerase sigma factors"/>
    <property type="match status" value="1"/>
</dbReference>
<dbReference type="InterPro" id="IPR013249">
    <property type="entry name" value="RNA_pol_sigma70_r4_t2"/>
</dbReference>
<dbReference type="InterPro" id="IPR007627">
    <property type="entry name" value="RNA_pol_sigma70_r2"/>
</dbReference>
<evidence type="ECO:0000256" key="3">
    <source>
        <dbReference type="ARBA" id="ARBA00023082"/>
    </source>
</evidence>
<protein>
    <submittedName>
        <fullName evidence="8">RNA polymerase sigma24 factor</fullName>
    </submittedName>
</protein>
<dbReference type="InterPro" id="IPR039425">
    <property type="entry name" value="RNA_pol_sigma-70-like"/>
</dbReference>
<dbReference type="Gene3D" id="1.10.10.10">
    <property type="entry name" value="Winged helix-like DNA-binding domain superfamily/Winged helix DNA-binding domain"/>
    <property type="match status" value="1"/>
</dbReference>
<dbReference type="InterPro" id="IPR014284">
    <property type="entry name" value="RNA_pol_sigma-70_dom"/>
</dbReference>
<evidence type="ECO:0000259" key="7">
    <source>
        <dbReference type="Pfam" id="PF08281"/>
    </source>
</evidence>
<dbReference type="Gene3D" id="1.10.1740.10">
    <property type="match status" value="1"/>
</dbReference>
<accession>A0A9W6KV68</accession>
<dbReference type="SUPFAM" id="SSF88946">
    <property type="entry name" value="Sigma2 domain of RNA polymerase sigma factors"/>
    <property type="match status" value="1"/>
</dbReference>
<feature type="domain" description="RNA polymerase sigma-70 region 2" evidence="6">
    <location>
        <begin position="14"/>
        <end position="76"/>
    </location>
</feature>
<organism evidence="8 9">
    <name type="scientific">Dactylosporangium matsuzakiense</name>
    <dbReference type="NCBI Taxonomy" id="53360"/>
    <lineage>
        <taxon>Bacteria</taxon>
        <taxon>Bacillati</taxon>
        <taxon>Actinomycetota</taxon>
        <taxon>Actinomycetes</taxon>
        <taxon>Micromonosporales</taxon>
        <taxon>Micromonosporaceae</taxon>
        <taxon>Dactylosporangium</taxon>
    </lineage>
</organism>
<dbReference type="GO" id="GO:0003677">
    <property type="term" value="F:DNA binding"/>
    <property type="evidence" value="ECO:0007669"/>
    <property type="project" value="UniProtKB-KW"/>
</dbReference>
<feature type="domain" description="RNA polymerase sigma factor 70 region 4 type 2" evidence="7">
    <location>
        <begin position="103"/>
        <end position="155"/>
    </location>
</feature>
<dbReference type="InterPro" id="IPR036388">
    <property type="entry name" value="WH-like_DNA-bd_sf"/>
</dbReference>
<dbReference type="InterPro" id="IPR014325">
    <property type="entry name" value="RNA_pol_sigma-E_actinobac"/>
</dbReference>
<gene>
    <name evidence="8" type="ORF">GCM10017581_095580</name>
</gene>
<dbReference type="NCBIfam" id="TIGR02937">
    <property type="entry name" value="sigma70-ECF"/>
    <property type="match status" value="1"/>
</dbReference>
<keyword evidence="2" id="KW-0805">Transcription regulation</keyword>
<proteinExistence type="inferred from homology"/>
<dbReference type="AlphaFoldDB" id="A0A9W6KV68"/>
<dbReference type="GO" id="GO:0016987">
    <property type="term" value="F:sigma factor activity"/>
    <property type="evidence" value="ECO:0007669"/>
    <property type="project" value="UniProtKB-KW"/>
</dbReference>
<reference evidence="8" key="2">
    <citation type="submission" date="2023-01" db="EMBL/GenBank/DDBJ databases">
        <authorList>
            <person name="Sun Q."/>
            <person name="Evtushenko L."/>
        </authorList>
    </citation>
    <scope>NUCLEOTIDE SEQUENCE</scope>
    <source>
        <strain evidence="8">VKM Ac-1321</strain>
    </source>
</reference>
<evidence type="ECO:0000256" key="2">
    <source>
        <dbReference type="ARBA" id="ARBA00023015"/>
    </source>
</evidence>
<name>A0A9W6KV68_9ACTN</name>
<reference evidence="8" key="1">
    <citation type="journal article" date="2014" name="Int. J. Syst. Evol. Microbiol.">
        <title>Complete genome sequence of Corynebacterium casei LMG S-19264T (=DSM 44701T), isolated from a smear-ripened cheese.</title>
        <authorList>
            <consortium name="US DOE Joint Genome Institute (JGI-PGF)"/>
            <person name="Walter F."/>
            <person name="Albersmeier A."/>
            <person name="Kalinowski J."/>
            <person name="Ruckert C."/>
        </authorList>
    </citation>
    <scope>NUCLEOTIDE SEQUENCE</scope>
    <source>
        <strain evidence="8">VKM Ac-1321</strain>
    </source>
</reference>
<comment type="similarity">
    <text evidence="1">Belongs to the sigma-70 factor family. ECF subfamily.</text>
</comment>
<dbReference type="EMBL" id="BSFP01000112">
    <property type="protein sequence ID" value="GLL07800.1"/>
    <property type="molecule type" value="Genomic_DNA"/>
</dbReference>
<dbReference type="CDD" id="cd06171">
    <property type="entry name" value="Sigma70_r4"/>
    <property type="match status" value="1"/>
</dbReference>
<dbReference type="GO" id="GO:0006352">
    <property type="term" value="P:DNA-templated transcription initiation"/>
    <property type="evidence" value="ECO:0007669"/>
    <property type="project" value="InterPro"/>
</dbReference>
<evidence type="ECO:0000313" key="8">
    <source>
        <dbReference type="EMBL" id="GLL07800.1"/>
    </source>
</evidence>
<dbReference type="InterPro" id="IPR013325">
    <property type="entry name" value="RNA_pol_sigma_r2"/>
</dbReference>
<dbReference type="PANTHER" id="PTHR43133:SF50">
    <property type="entry name" value="ECF RNA POLYMERASE SIGMA FACTOR SIGM"/>
    <property type="match status" value="1"/>
</dbReference>
<dbReference type="Pfam" id="PF08281">
    <property type="entry name" value="Sigma70_r4_2"/>
    <property type="match status" value="1"/>
</dbReference>
<evidence type="ECO:0000259" key="6">
    <source>
        <dbReference type="Pfam" id="PF04542"/>
    </source>
</evidence>
<keyword evidence="5" id="KW-0804">Transcription</keyword>